<gene>
    <name evidence="2" type="ORF">MOMUL_18700</name>
</gene>
<comment type="caution">
    <text evidence="2">The sequence shown here is derived from an EMBL/GenBank/DDBJ whole genome shotgun (WGS) entry which is preliminary data.</text>
</comment>
<evidence type="ECO:0000256" key="1">
    <source>
        <dbReference type="SAM" id="Phobius"/>
    </source>
</evidence>
<name>A0A151AWI0_9FIRM</name>
<evidence type="ECO:0000313" key="2">
    <source>
        <dbReference type="EMBL" id="KYH31988.1"/>
    </source>
</evidence>
<feature type="transmembrane region" description="Helical" evidence="1">
    <location>
        <begin position="29"/>
        <end position="52"/>
    </location>
</feature>
<dbReference type="EMBL" id="LTBC01000006">
    <property type="protein sequence ID" value="KYH31988.1"/>
    <property type="molecule type" value="Genomic_DNA"/>
</dbReference>
<evidence type="ECO:0000313" key="3">
    <source>
        <dbReference type="Proteomes" id="UP000075670"/>
    </source>
</evidence>
<keyword evidence="1" id="KW-1133">Transmembrane helix</keyword>
<organism evidence="2 3">
    <name type="scientific">Moorella mulderi DSM 14980</name>
    <dbReference type="NCBI Taxonomy" id="1122241"/>
    <lineage>
        <taxon>Bacteria</taxon>
        <taxon>Bacillati</taxon>
        <taxon>Bacillota</taxon>
        <taxon>Clostridia</taxon>
        <taxon>Neomoorellales</taxon>
        <taxon>Neomoorellaceae</taxon>
        <taxon>Neomoorella</taxon>
    </lineage>
</organism>
<keyword evidence="3" id="KW-1185">Reference proteome</keyword>
<dbReference type="PATRIC" id="fig|1122241.3.peg.1989"/>
<accession>A0A151AWI0</accession>
<dbReference type="RefSeq" id="WP_062284331.1">
    <property type="nucleotide sequence ID" value="NZ_LTBC01000006.1"/>
</dbReference>
<reference evidence="2 3" key="1">
    <citation type="submission" date="2016-02" db="EMBL/GenBank/DDBJ databases">
        <title>Genome sequence of Moorella mulderi DSM 14980.</title>
        <authorList>
            <person name="Poehlein A."/>
            <person name="Daniel R."/>
        </authorList>
    </citation>
    <scope>NUCLEOTIDE SEQUENCE [LARGE SCALE GENOMIC DNA]</scope>
    <source>
        <strain evidence="2 3">DSM 14980</strain>
    </source>
</reference>
<keyword evidence="1" id="KW-0812">Transmembrane</keyword>
<dbReference type="Proteomes" id="UP000075670">
    <property type="component" value="Unassembled WGS sequence"/>
</dbReference>
<dbReference type="AlphaFoldDB" id="A0A151AWI0"/>
<protein>
    <submittedName>
        <fullName evidence="2">Uncharacterized protein</fullName>
    </submittedName>
</protein>
<proteinExistence type="predicted"/>
<sequence>MLILIILAFLVIAYLDAPKLWQKKYWRELAVMGIVWSLGLALSLALALNLPVPSPAKLLARVFGPVTEWLLRLIG</sequence>
<keyword evidence="1" id="KW-0472">Membrane</keyword>